<accession>A0A7W7HI82</accession>
<keyword evidence="1" id="KW-0812">Transmembrane</keyword>
<keyword evidence="1" id="KW-0472">Membrane</keyword>
<organism evidence="3 4">
    <name type="scientific">Actinoplanes lobatus</name>
    <dbReference type="NCBI Taxonomy" id="113568"/>
    <lineage>
        <taxon>Bacteria</taxon>
        <taxon>Bacillati</taxon>
        <taxon>Actinomycetota</taxon>
        <taxon>Actinomycetes</taxon>
        <taxon>Micromonosporales</taxon>
        <taxon>Micromonosporaceae</taxon>
        <taxon>Actinoplanes</taxon>
    </lineage>
</organism>
<dbReference type="EMBL" id="JACHNC010000001">
    <property type="protein sequence ID" value="MBB4750972.1"/>
    <property type="molecule type" value="Genomic_DNA"/>
</dbReference>
<protein>
    <recommendedName>
        <fullName evidence="2">Low molecular weight protein antigen 6 PH domain-containing protein</fullName>
    </recommendedName>
</protein>
<dbReference type="Pfam" id="PF10756">
    <property type="entry name" value="bPH_6"/>
    <property type="match status" value="1"/>
</dbReference>
<evidence type="ECO:0000259" key="2">
    <source>
        <dbReference type="Pfam" id="PF10756"/>
    </source>
</evidence>
<dbReference type="RefSeq" id="WP_188123069.1">
    <property type="nucleotide sequence ID" value="NZ_BOMP01000107.1"/>
</dbReference>
<comment type="caution">
    <text evidence="3">The sequence shown here is derived from an EMBL/GenBank/DDBJ whole genome shotgun (WGS) entry which is preliminary data.</text>
</comment>
<name>A0A7W7HI82_9ACTN</name>
<feature type="transmembrane region" description="Helical" evidence="1">
    <location>
        <begin position="15"/>
        <end position="35"/>
    </location>
</feature>
<proteinExistence type="predicted"/>
<gene>
    <name evidence="3" type="ORF">BJ964_005133</name>
</gene>
<evidence type="ECO:0000313" key="3">
    <source>
        <dbReference type="EMBL" id="MBB4750972.1"/>
    </source>
</evidence>
<dbReference type="AlphaFoldDB" id="A0A7W7HI82"/>
<keyword evidence="1" id="KW-1133">Transmembrane helix</keyword>
<evidence type="ECO:0000256" key="1">
    <source>
        <dbReference type="SAM" id="Phobius"/>
    </source>
</evidence>
<sequence>MWETRVLRSRYNSTVHAIVAAAFAAGAITTVAIVATQDWEAPGRLVLAAVALLFGAVSFRLSRLRVVLHADHVELVNPLRTHRIPWREIDAVEAFVFAGWRVRVWSGGRARVAFGLSQYSKYTPARPGDDVDEHAPKWLSQGYHELRDTWQERRRVSG</sequence>
<feature type="domain" description="Low molecular weight protein antigen 6 PH" evidence="2">
    <location>
        <begin position="63"/>
        <end position="94"/>
    </location>
</feature>
<feature type="transmembrane region" description="Helical" evidence="1">
    <location>
        <begin position="41"/>
        <end position="59"/>
    </location>
</feature>
<reference evidence="3 4" key="1">
    <citation type="submission" date="2020-08" db="EMBL/GenBank/DDBJ databases">
        <title>Sequencing the genomes of 1000 actinobacteria strains.</title>
        <authorList>
            <person name="Klenk H.-P."/>
        </authorList>
    </citation>
    <scope>NUCLEOTIDE SEQUENCE [LARGE SCALE GENOMIC DNA]</scope>
    <source>
        <strain evidence="3 4">DSM 43150</strain>
    </source>
</reference>
<dbReference type="Proteomes" id="UP000590511">
    <property type="component" value="Unassembled WGS sequence"/>
</dbReference>
<dbReference type="InterPro" id="IPR019692">
    <property type="entry name" value="CFP-6_PH"/>
</dbReference>
<evidence type="ECO:0000313" key="4">
    <source>
        <dbReference type="Proteomes" id="UP000590511"/>
    </source>
</evidence>